<sequence length="168" mass="18721">MSPAYDFRQRSTATPFKTAGLERDAGEASSRHTHEIRYPPNSSAAPIDARTRVVSAQLHNAVDALDLLTFSGTTSTQDANDLNGCWATTPRLAGVTRMSSQEPNQQQARGEPAGEQRIRNSFILINKDLLSKSEAVQYFGFFFEKLWPLKAIVPTYYKERTRHISTTG</sequence>
<comment type="caution">
    <text evidence="2">The sequence shown here is derived from an EMBL/GenBank/DDBJ whole genome shotgun (WGS) entry which is preliminary data.</text>
</comment>
<dbReference type="EMBL" id="AZNF01000005">
    <property type="protein sequence ID" value="KID66749.1"/>
    <property type="molecule type" value="Genomic_DNA"/>
</dbReference>
<evidence type="ECO:0000256" key="1">
    <source>
        <dbReference type="SAM" id="MobiDB-lite"/>
    </source>
</evidence>
<dbReference type="HOGENOM" id="CLU_1586870_0_0_1"/>
<gene>
    <name evidence="2" type="ORF">MAN_05030</name>
</gene>
<dbReference type="Proteomes" id="UP000031186">
    <property type="component" value="Unassembled WGS sequence"/>
</dbReference>
<keyword evidence="3" id="KW-1185">Reference proteome</keyword>
<reference evidence="2 3" key="1">
    <citation type="journal article" date="2014" name="Proc. Natl. Acad. Sci. U.S.A.">
        <title>Trajectory and genomic determinants of fungal-pathogen speciation and host adaptation.</title>
        <authorList>
            <person name="Hu X."/>
            <person name="Xiao G."/>
            <person name="Zheng P."/>
            <person name="Shang Y."/>
            <person name="Su Y."/>
            <person name="Zhang X."/>
            <person name="Liu X."/>
            <person name="Zhan S."/>
            <person name="St Leger R.J."/>
            <person name="Wang C."/>
        </authorList>
    </citation>
    <scope>NUCLEOTIDE SEQUENCE [LARGE SCALE GENOMIC DNA]</scope>
    <source>
        <strain evidence="2 3">ARSEF 549</strain>
    </source>
</reference>
<protein>
    <submittedName>
        <fullName evidence="2">Uncharacterized protein</fullName>
    </submittedName>
</protein>
<feature type="non-terminal residue" evidence="2">
    <location>
        <position position="1"/>
    </location>
</feature>
<organism evidence="2 3">
    <name type="scientific">Metarhizium anisopliae (strain ARSEF 549)</name>
    <dbReference type="NCBI Taxonomy" id="3151832"/>
    <lineage>
        <taxon>Eukaryota</taxon>
        <taxon>Fungi</taxon>
        <taxon>Dikarya</taxon>
        <taxon>Ascomycota</taxon>
        <taxon>Pezizomycotina</taxon>
        <taxon>Sordariomycetes</taxon>
        <taxon>Hypocreomycetidae</taxon>
        <taxon>Hypocreales</taxon>
        <taxon>Clavicipitaceae</taxon>
        <taxon>Metarhizium</taxon>
    </lineage>
</organism>
<name>A0A0B4GEU8_METAF</name>
<evidence type="ECO:0000313" key="2">
    <source>
        <dbReference type="EMBL" id="KID66749.1"/>
    </source>
</evidence>
<accession>A0A0B4GEU8</accession>
<feature type="compositionally biased region" description="Basic and acidic residues" evidence="1">
    <location>
        <begin position="20"/>
        <end position="37"/>
    </location>
</feature>
<dbReference type="AlphaFoldDB" id="A0A0B4GEU8"/>
<evidence type="ECO:0000313" key="3">
    <source>
        <dbReference type="Proteomes" id="UP000031186"/>
    </source>
</evidence>
<dbReference type="VEuPathDB" id="FungiDB:MAN_05030"/>
<feature type="region of interest" description="Disordered" evidence="1">
    <location>
        <begin position="1"/>
        <end position="44"/>
    </location>
</feature>
<proteinExistence type="predicted"/>